<feature type="signal peptide" evidence="1">
    <location>
        <begin position="1"/>
        <end position="24"/>
    </location>
</feature>
<evidence type="ECO:0000256" key="1">
    <source>
        <dbReference type="SAM" id="SignalP"/>
    </source>
</evidence>
<sequence length="192" mass="21055">MKKKLLACFLCAVMAVTMAVPAFAADDAGGIPPTWPDYGMANQYRNTTHCRLNVYISDPSKITNGTNVTVYKFDHVGNPTLIWAHQRLSTGYYALRPVASTGANPYVLNINTNTKNCNLWAINQLPPEDYSIRFAHEGGDLRGVILIHRALALTVSAENMPAGGYNVKWEPSTGLPSTPTANPQIWDCFPEV</sequence>
<dbReference type="Proteomes" id="UP000431913">
    <property type="component" value="Unassembled WGS sequence"/>
</dbReference>
<dbReference type="CDD" id="cd00161">
    <property type="entry name" value="beta-trefoil_Ricin-like"/>
    <property type="match status" value="1"/>
</dbReference>
<reference evidence="2 3" key="1">
    <citation type="submission" date="2019-08" db="EMBL/GenBank/DDBJ databases">
        <title>In-depth cultivation of the pig gut microbiome towards novel bacterial diversity and tailored functional studies.</title>
        <authorList>
            <person name="Wylensek D."/>
            <person name="Hitch T.C.A."/>
            <person name="Clavel T."/>
        </authorList>
    </citation>
    <scope>NUCLEOTIDE SEQUENCE [LARGE SCALE GENOMIC DNA]</scope>
    <source>
        <strain evidence="2 3">WCA3-601-WT-6J</strain>
    </source>
</reference>
<comment type="caution">
    <text evidence="2">The sequence shown here is derived from an EMBL/GenBank/DDBJ whole genome shotgun (WGS) entry which is preliminary data.</text>
</comment>
<keyword evidence="1" id="KW-0732">Signal</keyword>
<organism evidence="2 3">
    <name type="scientific">Ruthenibacterium lactatiformans</name>
    <dbReference type="NCBI Taxonomy" id="1550024"/>
    <lineage>
        <taxon>Bacteria</taxon>
        <taxon>Bacillati</taxon>
        <taxon>Bacillota</taxon>
        <taxon>Clostridia</taxon>
        <taxon>Eubacteriales</taxon>
        <taxon>Oscillospiraceae</taxon>
        <taxon>Ruthenibacterium</taxon>
    </lineage>
</organism>
<dbReference type="AlphaFoldDB" id="A0A6I2U4Z4"/>
<protein>
    <submittedName>
        <fullName evidence="2">Uncharacterized protein</fullName>
    </submittedName>
</protein>
<feature type="chain" id="PRO_5026216228" evidence="1">
    <location>
        <begin position="25"/>
        <end position="192"/>
    </location>
</feature>
<proteinExistence type="predicted"/>
<evidence type="ECO:0000313" key="2">
    <source>
        <dbReference type="EMBL" id="MST91214.1"/>
    </source>
</evidence>
<accession>A0A6I2U4Z4</accession>
<name>A0A6I2U4Z4_9FIRM</name>
<dbReference type="RefSeq" id="WP_009321954.1">
    <property type="nucleotide sequence ID" value="NZ_JAQEEP010000094.1"/>
</dbReference>
<gene>
    <name evidence="2" type="ORF">FYJ76_04575</name>
</gene>
<dbReference type="EMBL" id="VUNJ01000003">
    <property type="protein sequence ID" value="MST91214.1"/>
    <property type="molecule type" value="Genomic_DNA"/>
</dbReference>
<evidence type="ECO:0000313" key="3">
    <source>
        <dbReference type="Proteomes" id="UP000431913"/>
    </source>
</evidence>